<feature type="repeat" description="ANK" evidence="3">
    <location>
        <begin position="261"/>
        <end position="293"/>
    </location>
</feature>
<dbReference type="STRING" id="1890683.A0A427Y345"/>
<evidence type="ECO:0000256" key="2">
    <source>
        <dbReference type="ARBA" id="ARBA00023043"/>
    </source>
</evidence>
<dbReference type="OrthoDB" id="194358at2759"/>
<dbReference type="AlphaFoldDB" id="A0A427Y345"/>
<sequence length="491" mass="51898">MADDSDSEGDAQTGTENEGGPNIISHQGAVFMMDTARRFVQTQPLVDAAVRGDIPGLQSLLQQPGINVNVRNGLEETALFAAVCHDHLEAARLLLDAGADPDLKCFNEWAALHATVSPSGAAVPELGADPTSADSNGYTTLHHAVIAGLDRALTVTPLLRRGVDPDLAAGGGWTPLLRAIQQMDLPGGHREAHPRDAAIECRSRRAVELLLANGADHGLATERDGLLLSRIFQAVVRSPEAQEIVRLLVGAGALATETMQSGISLAHTAALQGNPEMLRVLAQGGADINAVGVGGGTPLHVAARFGHPECISDLLELGATASPRDRDRSTPLHEAARRADEESIRLLVDAGADMTITIGAVGQQSPLDMMWDKARAAQDPEAMERYLGIVAMMMEKLAQRDPQARQVVQDLREGWFMHACKDLGAAELGEGLGDERQRRPVFDSDGVEAALIHEPPKGAVGFCGAGEVRALRRGAPKDEALGAHVNNPCAL</sequence>
<dbReference type="PROSITE" id="PS50297">
    <property type="entry name" value="ANK_REP_REGION"/>
    <property type="match status" value="3"/>
</dbReference>
<accession>A0A427Y345</accession>
<proteinExistence type="predicted"/>
<feature type="repeat" description="ANK" evidence="3">
    <location>
        <begin position="136"/>
        <end position="170"/>
    </location>
</feature>
<gene>
    <name evidence="5" type="ORF">EHS25_004887</name>
</gene>
<feature type="repeat" description="ANK" evidence="3">
    <location>
        <begin position="327"/>
        <end position="359"/>
    </location>
</feature>
<dbReference type="SUPFAM" id="SSF48403">
    <property type="entry name" value="Ankyrin repeat"/>
    <property type="match status" value="1"/>
</dbReference>
<evidence type="ECO:0000256" key="4">
    <source>
        <dbReference type="SAM" id="MobiDB-lite"/>
    </source>
</evidence>
<evidence type="ECO:0000313" key="5">
    <source>
        <dbReference type="EMBL" id="RSH85491.1"/>
    </source>
</evidence>
<keyword evidence="1" id="KW-0677">Repeat</keyword>
<dbReference type="GO" id="GO:0005737">
    <property type="term" value="C:cytoplasm"/>
    <property type="evidence" value="ECO:0007669"/>
    <property type="project" value="TreeGrafter"/>
</dbReference>
<reference evidence="5 6" key="1">
    <citation type="submission" date="2018-11" db="EMBL/GenBank/DDBJ databases">
        <title>Genome sequence of Saitozyma podzolica DSM 27192.</title>
        <authorList>
            <person name="Aliyu H."/>
            <person name="Gorte O."/>
            <person name="Ochsenreither K."/>
        </authorList>
    </citation>
    <scope>NUCLEOTIDE SEQUENCE [LARGE SCALE GENOMIC DNA]</scope>
    <source>
        <strain evidence="5 6">DSM 27192</strain>
    </source>
</reference>
<name>A0A427Y345_9TREE</name>
<feature type="repeat" description="ANK" evidence="3">
    <location>
        <begin position="294"/>
        <end position="326"/>
    </location>
</feature>
<dbReference type="PRINTS" id="PR01415">
    <property type="entry name" value="ANKYRIN"/>
</dbReference>
<dbReference type="SMART" id="SM00248">
    <property type="entry name" value="ANK"/>
    <property type="match status" value="6"/>
</dbReference>
<evidence type="ECO:0000313" key="6">
    <source>
        <dbReference type="Proteomes" id="UP000279259"/>
    </source>
</evidence>
<protein>
    <submittedName>
        <fullName evidence="5">Uncharacterized protein</fullName>
    </submittedName>
</protein>
<organism evidence="5 6">
    <name type="scientific">Saitozyma podzolica</name>
    <dbReference type="NCBI Taxonomy" id="1890683"/>
    <lineage>
        <taxon>Eukaryota</taxon>
        <taxon>Fungi</taxon>
        <taxon>Dikarya</taxon>
        <taxon>Basidiomycota</taxon>
        <taxon>Agaricomycotina</taxon>
        <taxon>Tremellomycetes</taxon>
        <taxon>Tremellales</taxon>
        <taxon>Trimorphomycetaceae</taxon>
        <taxon>Saitozyma</taxon>
    </lineage>
</organism>
<feature type="region of interest" description="Disordered" evidence="4">
    <location>
        <begin position="1"/>
        <end position="24"/>
    </location>
</feature>
<dbReference type="Pfam" id="PF12796">
    <property type="entry name" value="Ank_2"/>
    <property type="match status" value="2"/>
</dbReference>
<dbReference type="EMBL" id="RSCD01000020">
    <property type="protein sequence ID" value="RSH85491.1"/>
    <property type="molecule type" value="Genomic_DNA"/>
</dbReference>
<dbReference type="Proteomes" id="UP000279259">
    <property type="component" value="Unassembled WGS sequence"/>
</dbReference>
<dbReference type="PROSITE" id="PS50088">
    <property type="entry name" value="ANK_REPEAT"/>
    <property type="match status" value="4"/>
</dbReference>
<dbReference type="Gene3D" id="1.25.40.20">
    <property type="entry name" value="Ankyrin repeat-containing domain"/>
    <property type="match status" value="3"/>
</dbReference>
<dbReference type="InterPro" id="IPR036770">
    <property type="entry name" value="Ankyrin_rpt-contain_sf"/>
</dbReference>
<keyword evidence="6" id="KW-1185">Reference proteome</keyword>
<evidence type="ECO:0000256" key="1">
    <source>
        <dbReference type="ARBA" id="ARBA00022737"/>
    </source>
</evidence>
<keyword evidence="2 3" id="KW-0040">ANK repeat</keyword>
<dbReference type="PANTHER" id="PTHR24198:SF165">
    <property type="entry name" value="ANKYRIN REPEAT-CONTAINING PROTEIN-RELATED"/>
    <property type="match status" value="1"/>
</dbReference>
<comment type="caution">
    <text evidence="5">The sequence shown here is derived from an EMBL/GenBank/DDBJ whole genome shotgun (WGS) entry which is preliminary data.</text>
</comment>
<dbReference type="InterPro" id="IPR002110">
    <property type="entry name" value="Ankyrin_rpt"/>
</dbReference>
<evidence type="ECO:0000256" key="3">
    <source>
        <dbReference type="PROSITE-ProRule" id="PRU00023"/>
    </source>
</evidence>
<dbReference type="PANTHER" id="PTHR24198">
    <property type="entry name" value="ANKYRIN REPEAT AND PROTEIN KINASE DOMAIN-CONTAINING PROTEIN"/>
    <property type="match status" value="1"/>
</dbReference>